<dbReference type="AlphaFoldDB" id="A0A0W0XH08"/>
<dbReference type="Proteomes" id="UP000054858">
    <property type="component" value="Unassembled WGS sequence"/>
</dbReference>
<reference evidence="1 2" key="1">
    <citation type="submission" date="2015-11" db="EMBL/GenBank/DDBJ databases">
        <title>Genomic analysis of 38 Legionella species identifies large and diverse effector repertoires.</title>
        <authorList>
            <person name="Burstein D."/>
            <person name="Amaro F."/>
            <person name="Zusman T."/>
            <person name="Lifshitz Z."/>
            <person name="Cohen O."/>
            <person name="Gilbert J.A."/>
            <person name="Pupko T."/>
            <person name="Shuman H.A."/>
            <person name="Segal G."/>
        </authorList>
    </citation>
    <scope>NUCLEOTIDE SEQUENCE [LARGE SCALE GENOMIC DNA]</scope>
    <source>
        <strain evidence="1 2">Oak Ridge-10</strain>
    </source>
</reference>
<evidence type="ECO:0000313" key="1">
    <source>
        <dbReference type="EMBL" id="KTD43929.1"/>
    </source>
</evidence>
<dbReference type="PATRIC" id="fig|29423.5.peg.493"/>
<dbReference type="RefSeq" id="WP_025385277.1">
    <property type="nucleotide sequence ID" value="NZ_LCUA01000022.1"/>
</dbReference>
<gene>
    <name evidence="1" type="ORF">Loak_0479</name>
</gene>
<name>A0A0W0XH08_9GAMM</name>
<comment type="caution">
    <text evidence="1">The sequence shown here is derived from an EMBL/GenBank/DDBJ whole genome shotgun (WGS) entry which is preliminary data.</text>
</comment>
<protein>
    <submittedName>
        <fullName evidence="1">Uncharacterized protein</fullName>
    </submittedName>
</protein>
<evidence type="ECO:0000313" key="2">
    <source>
        <dbReference type="Proteomes" id="UP000054858"/>
    </source>
</evidence>
<proteinExistence type="predicted"/>
<accession>A0A0W0XH08</accession>
<organism evidence="1 2">
    <name type="scientific">Legionella oakridgensis</name>
    <dbReference type="NCBI Taxonomy" id="29423"/>
    <lineage>
        <taxon>Bacteria</taxon>
        <taxon>Pseudomonadati</taxon>
        <taxon>Pseudomonadota</taxon>
        <taxon>Gammaproteobacteria</taxon>
        <taxon>Legionellales</taxon>
        <taxon>Legionellaceae</taxon>
        <taxon>Legionella</taxon>
    </lineage>
</organism>
<sequence>MFSRFEFTLFGRREEEHARDILNSIATRGLRAPKSMSLRGSLKFDSPTTQLCYNRVELMDPARLEETVNSLVFDEKEGFWAIACERNFVGVSDEHLAYKVSEALLNSVVFIFSCALRKSEEETDPRVMVNRWPNCRLCDAPTADEDEHYFDEIRLPGEEYPVYSQEIEAILVPHHLLSLVRCAFPKTMIIPVTSYEKTLTETPLELFCIAKDIKGKQVLGPNYVRALQAALAEFPDMMTFGVHLTRLPTVFRLDPTTSLSESCKKYNAIADRTTQRLKNPSKEQLAEIAALPGVQIVREDRRKPNHYLCFCSSSQKADIAAMMVPRTCSSALSHGV</sequence>
<dbReference type="EMBL" id="LNYP01000006">
    <property type="protein sequence ID" value="KTD43929.1"/>
    <property type="molecule type" value="Genomic_DNA"/>
</dbReference>